<dbReference type="Proteomes" id="UP000218238">
    <property type="component" value="Unassembled WGS sequence"/>
</dbReference>
<organism evidence="5 6">
    <name type="scientific">Brunnivagina elsteri CCALA 953</name>
    <dbReference type="NCBI Taxonomy" id="987040"/>
    <lineage>
        <taxon>Bacteria</taxon>
        <taxon>Bacillati</taxon>
        <taxon>Cyanobacteriota</taxon>
        <taxon>Cyanophyceae</taxon>
        <taxon>Nostocales</taxon>
        <taxon>Calotrichaceae</taxon>
        <taxon>Brunnivagina</taxon>
    </lineage>
</organism>
<dbReference type="InterPro" id="IPR011006">
    <property type="entry name" value="CheY-like_superfamily"/>
</dbReference>
<dbReference type="GO" id="GO:0043158">
    <property type="term" value="P:heterocyst development"/>
    <property type="evidence" value="ECO:0007669"/>
    <property type="project" value="UniProtKB-KW"/>
</dbReference>
<evidence type="ECO:0000259" key="4">
    <source>
        <dbReference type="PROSITE" id="PS50110"/>
    </source>
</evidence>
<dbReference type="Gene3D" id="3.40.50.2300">
    <property type="match status" value="1"/>
</dbReference>
<keyword evidence="2" id="KW-0902">Two-component regulatory system</keyword>
<name>A0A2A2TAQ4_9CYAN</name>
<dbReference type="Pfam" id="PF00072">
    <property type="entry name" value="Response_reg"/>
    <property type="match status" value="1"/>
</dbReference>
<keyword evidence="6" id="KW-1185">Reference proteome</keyword>
<proteinExistence type="evidence at transcript level"/>
<keyword evidence="2" id="KW-0364">Heterocyst</keyword>
<evidence type="ECO:0000256" key="1">
    <source>
        <dbReference type="ARBA" id="ARBA00022553"/>
    </source>
</evidence>
<dbReference type="AlphaFoldDB" id="A0A2A2TAQ4"/>
<dbReference type="PIRSF" id="PIRSF005897">
    <property type="entry name" value="RR_PatA"/>
    <property type="match status" value="1"/>
</dbReference>
<evidence type="ECO:0000256" key="2">
    <source>
        <dbReference type="PIRNR" id="PIRNR005897"/>
    </source>
</evidence>
<feature type="domain" description="Response regulatory" evidence="4">
    <location>
        <begin position="266"/>
        <end position="382"/>
    </location>
</feature>
<dbReference type="GO" id="GO:0000160">
    <property type="term" value="P:phosphorelay signal transduction system"/>
    <property type="evidence" value="ECO:0007669"/>
    <property type="project" value="UniProtKB-KW"/>
</dbReference>
<feature type="modified residue" description="4-aspartylphosphate" evidence="3">
    <location>
        <position position="315"/>
    </location>
</feature>
<comment type="induction">
    <text evidence="2">By nitrogen starvation.</text>
</comment>
<evidence type="ECO:0000256" key="3">
    <source>
        <dbReference type="PROSITE-ProRule" id="PRU00169"/>
    </source>
</evidence>
<dbReference type="SUPFAM" id="SSF52172">
    <property type="entry name" value="CheY-like"/>
    <property type="match status" value="1"/>
</dbReference>
<sequence length="414" mass="47585">MVQTTQILSKYLLEEFYACTQLRYSGKLAIRSSNQEYWSFYYRFGRIIWATGGMHPSRRWYRQMTQYCPYFDISTIKIRAADLALEHWDYQSIIALHRRDKLDSKQVEYIAENVIQEILFDLAQQQQLNQLTSIRDSQIILDLPITFTSTNLFIKRVETHIRDWNNAGFGNCSPDLAPTIQEHLNLQKIVSPAVYKNFTTFINGTYTLRDLSVLLKQDITRITTSLIPHISQGLIQLSKIPDLPLPGTVTINRTVPKKTQTLDGPLIACIDDSSQVCQILEQIIVSNGMRFLKIQDPIQALAKIIEYKPDLILLDLIMPVVHGYEICSQIRRISEFIDTPVIILTGSEGLFDRVRAKVVGSTDFLTKPIVADKIITMVKRHLPKYFAEEIPKIETKMSESSEFNIQNTSITKCD</sequence>
<dbReference type="EMBL" id="NTFS01000545">
    <property type="protein sequence ID" value="PAX49060.1"/>
    <property type="molecule type" value="Genomic_DNA"/>
</dbReference>
<comment type="subcellular location">
    <subcellularLocation>
        <location evidence="2">Cell septum</location>
    </subcellularLocation>
</comment>
<accession>A0A2A2TAQ4</accession>
<comment type="function">
    <text evidence="2">Controls heterocyst pattern formation.</text>
</comment>
<evidence type="ECO:0000313" key="6">
    <source>
        <dbReference type="Proteomes" id="UP000218238"/>
    </source>
</evidence>
<evidence type="ECO:0000313" key="5">
    <source>
        <dbReference type="EMBL" id="PAX49060.1"/>
    </source>
</evidence>
<dbReference type="OrthoDB" id="524459at2"/>
<dbReference type="InterPro" id="IPR001789">
    <property type="entry name" value="Sig_transdc_resp-reg_receiver"/>
</dbReference>
<dbReference type="PANTHER" id="PTHR44591:SF23">
    <property type="entry name" value="CHEY SUBFAMILY"/>
    <property type="match status" value="1"/>
</dbReference>
<dbReference type="InterPro" id="IPR050595">
    <property type="entry name" value="Bact_response_regulator"/>
</dbReference>
<comment type="caution">
    <text evidence="5">The sequence shown here is derived from an EMBL/GenBank/DDBJ whole genome shotgun (WGS) entry which is preliminary data.</text>
</comment>
<reference evidence="5 6" key="1">
    <citation type="submission" date="2017-08" db="EMBL/GenBank/DDBJ databases">
        <title>Draft genome sequence of filamentous cyanobacterium Calothrix elsteri CCALA 953.</title>
        <authorList>
            <person name="Gagunashvili A.N."/>
            <person name="Elster J."/>
            <person name="Andresson O.S."/>
        </authorList>
    </citation>
    <scope>NUCLEOTIDE SEQUENCE [LARGE SCALE GENOMIC DNA]</scope>
    <source>
        <strain evidence="5 6">CCALA 953</strain>
    </source>
</reference>
<dbReference type="InterPro" id="IPR024186">
    <property type="entry name" value="Sig_transdc_resp-reg_PatA"/>
</dbReference>
<dbReference type="GO" id="GO:0030428">
    <property type="term" value="C:cell septum"/>
    <property type="evidence" value="ECO:0007669"/>
    <property type="project" value="UniProtKB-SubCell"/>
</dbReference>
<dbReference type="SMART" id="SM00448">
    <property type="entry name" value="REC"/>
    <property type="match status" value="1"/>
</dbReference>
<dbReference type="PROSITE" id="PS50110">
    <property type="entry name" value="RESPONSE_REGULATORY"/>
    <property type="match status" value="1"/>
</dbReference>
<dbReference type="RefSeq" id="WP_095724773.1">
    <property type="nucleotide sequence ID" value="NZ_NTFS01000545.1"/>
</dbReference>
<protein>
    <recommendedName>
        <fullName evidence="2">Protein PatA</fullName>
    </recommendedName>
</protein>
<gene>
    <name evidence="5" type="ORF">CK510_28060</name>
</gene>
<dbReference type="PANTHER" id="PTHR44591">
    <property type="entry name" value="STRESS RESPONSE REGULATOR PROTEIN 1"/>
    <property type="match status" value="1"/>
</dbReference>
<keyword evidence="1 3" id="KW-0597">Phosphoprotein</keyword>